<accession>A0A6G0XLJ1</accession>
<protein>
    <submittedName>
        <fullName evidence="2">Uncharacterized protein</fullName>
    </submittedName>
</protein>
<reference evidence="2 3" key="1">
    <citation type="submission" date="2019-07" db="EMBL/GenBank/DDBJ databases">
        <title>Genomics analysis of Aphanomyces spp. identifies a new class of oomycete effector associated with host adaptation.</title>
        <authorList>
            <person name="Gaulin E."/>
        </authorList>
    </citation>
    <scope>NUCLEOTIDE SEQUENCE [LARGE SCALE GENOMIC DNA]</scope>
    <source>
        <strain evidence="2 3">ATCC 201684</strain>
    </source>
</reference>
<organism evidence="2 3">
    <name type="scientific">Aphanomyces euteiches</name>
    <dbReference type="NCBI Taxonomy" id="100861"/>
    <lineage>
        <taxon>Eukaryota</taxon>
        <taxon>Sar</taxon>
        <taxon>Stramenopiles</taxon>
        <taxon>Oomycota</taxon>
        <taxon>Saprolegniomycetes</taxon>
        <taxon>Saprolegniales</taxon>
        <taxon>Verrucalvaceae</taxon>
        <taxon>Aphanomyces</taxon>
    </lineage>
</organism>
<feature type="coiled-coil region" evidence="1">
    <location>
        <begin position="34"/>
        <end position="68"/>
    </location>
</feature>
<name>A0A6G0XLJ1_9STRA</name>
<proteinExistence type="predicted"/>
<evidence type="ECO:0000256" key="1">
    <source>
        <dbReference type="SAM" id="Coils"/>
    </source>
</evidence>
<dbReference type="Proteomes" id="UP000481153">
    <property type="component" value="Unassembled WGS sequence"/>
</dbReference>
<dbReference type="EMBL" id="VJMJ01000039">
    <property type="protein sequence ID" value="KAF0741207.1"/>
    <property type="molecule type" value="Genomic_DNA"/>
</dbReference>
<dbReference type="AlphaFoldDB" id="A0A6G0XLJ1"/>
<keyword evidence="3" id="KW-1185">Reference proteome</keyword>
<feature type="coiled-coil region" evidence="1">
    <location>
        <begin position="116"/>
        <end position="143"/>
    </location>
</feature>
<evidence type="ECO:0000313" key="2">
    <source>
        <dbReference type="EMBL" id="KAF0741207.1"/>
    </source>
</evidence>
<evidence type="ECO:0000313" key="3">
    <source>
        <dbReference type="Proteomes" id="UP000481153"/>
    </source>
</evidence>
<dbReference type="VEuPathDB" id="FungiDB:AeMF1_012988"/>
<comment type="caution">
    <text evidence="2">The sequence shown here is derived from an EMBL/GenBank/DDBJ whole genome shotgun (WGS) entry which is preliminary data.</text>
</comment>
<sequence length="204" mass="22168">MDETEHPQAVEYTTPLSEKLHVATKGRDHSLNQANQAVKQIMAAAGAIKALEEQVLVLREEKGRMQDLIEAASAAYIALKLETEAARILAAASKEANFGSTSSRGDSKGETTVAHLISVMRKLKQAKRKMKELSASLALSESRFADLKTKSENQLRKIDSMANGIVASTVYDFWNYVGKRAFIKGNPTPLIQAFLASDAGSFLG</sequence>
<keyword evidence="1" id="KW-0175">Coiled coil</keyword>
<gene>
    <name evidence="2" type="ORF">Ae201684_003541</name>
</gene>